<keyword evidence="2" id="KW-0326">Glycosidase</keyword>
<dbReference type="GO" id="GO:0000272">
    <property type="term" value="P:polysaccharide catabolic process"/>
    <property type="evidence" value="ECO:0007669"/>
    <property type="project" value="UniProtKB-KW"/>
</dbReference>
<dbReference type="InterPro" id="IPR012291">
    <property type="entry name" value="CBM2_carb-bd_dom_sf"/>
</dbReference>
<keyword evidence="1" id="KW-0119">Carbohydrate metabolism</keyword>
<feature type="domain" description="Fibronectin type-III" evidence="4">
    <location>
        <begin position="31"/>
        <end position="127"/>
    </location>
</feature>
<dbReference type="GO" id="GO:0004553">
    <property type="term" value="F:hydrolase activity, hydrolyzing O-glycosyl compounds"/>
    <property type="evidence" value="ECO:0007669"/>
    <property type="project" value="InterPro"/>
</dbReference>
<dbReference type="InterPro" id="IPR008965">
    <property type="entry name" value="CBM2/CBM3_carb-bd_dom_sf"/>
</dbReference>
<proteinExistence type="predicted"/>
<dbReference type="Proteomes" id="UP000645217">
    <property type="component" value="Unassembled WGS sequence"/>
</dbReference>
<dbReference type="AlphaFoldDB" id="A0A917R5H9"/>
<dbReference type="Gene3D" id="2.60.40.10">
    <property type="entry name" value="Immunoglobulins"/>
    <property type="match status" value="1"/>
</dbReference>
<dbReference type="InterPro" id="IPR003961">
    <property type="entry name" value="FN3_dom"/>
</dbReference>
<evidence type="ECO:0000256" key="1">
    <source>
        <dbReference type="ARBA" id="ARBA00023277"/>
    </source>
</evidence>
<accession>A0A917R5H9</accession>
<evidence type="ECO:0000313" key="7">
    <source>
        <dbReference type="Proteomes" id="UP000645217"/>
    </source>
</evidence>
<gene>
    <name evidence="6" type="ORF">GCM10007964_37660</name>
</gene>
<dbReference type="InterPro" id="IPR036116">
    <property type="entry name" value="FN3_sf"/>
</dbReference>
<dbReference type="EMBL" id="BMNT01000020">
    <property type="protein sequence ID" value="GGK91441.1"/>
    <property type="molecule type" value="Genomic_DNA"/>
</dbReference>
<evidence type="ECO:0000313" key="6">
    <source>
        <dbReference type="EMBL" id="GGK91441.1"/>
    </source>
</evidence>
<dbReference type="GO" id="GO:0030247">
    <property type="term" value="F:polysaccharide binding"/>
    <property type="evidence" value="ECO:0007669"/>
    <property type="project" value="UniProtKB-UniRule"/>
</dbReference>
<evidence type="ECO:0008006" key="8">
    <source>
        <dbReference type="Google" id="ProtNLM"/>
    </source>
</evidence>
<protein>
    <recommendedName>
        <fullName evidence="8">CBM2 domain-containing protein</fullName>
    </recommendedName>
</protein>
<dbReference type="SMART" id="SM00637">
    <property type="entry name" value="CBD_II"/>
    <property type="match status" value="1"/>
</dbReference>
<keyword evidence="3" id="KW-0624">Polysaccharide degradation</keyword>
<dbReference type="InterPro" id="IPR013783">
    <property type="entry name" value="Ig-like_fold"/>
</dbReference>
<dbReference type="InterPro" id="IPR001919">
    <property type="entry name" value="CBD2"/>
</dbReference>
<reference evidence="6" key="2">
    <citation type="submission" date="2020-09" db="EMBL/GenBank/DDBJ databases">
        <authorList>
            <person name="Sun Q."/>
            <person name="Ohkuma M."/>
        </authorList>
    </citation>
    <scope>NUCLEOTIDE SEQUENCE</scope>
    <source>
        <strain evidence="6">JCM 13064</strain>
    </source>
</reference>
<keyword evidence="2" id="KW-0378">Hydrolase</keyword>
<reference evidence="6" key="1">
    <citation type="journal article" date="2014" name="Int. J. Syst. Evol. Microbiol.">
        <title>Complete genome sequence of Corynebacterium casei LMG S-19264T (=DSM 44701T), isolated from a smear-ripened cheese.</title>
        <authorList>
            <consortium name="US DOE Joint Genome Institute (JGI-PGF)"/>
            <person name="Walter F."/>
            <person name="Albersmeier A."/>
            <person name="Kalinowski J."/>
            <person name="Ruckert C."/>
        </authorList>
    </citation>
    <scope>NUCLEOTIDE SEQUENCE</scope>
    <source>
        <strain evidence="6">JCM 13064</strain>
    </source>
</reference>
<keyword evidence="7" id="KW-1185">Reference proteome</keyword>
<dbReference type="Gene3D" id="2.60.40.290">
    <property type="match status" value="1"/>
</dbReference>
<evidence type="ECO:0000259" key="5">
    <source>
        <dbReference type="PROSITE" id="PS51173"/>
    </source>
</evidence>
<evidence type="ECO:0000259" key="4">
    <source>
        <dbReference type="PROSITE" id="PS50853"/>
    </source>
</evidence>
<evidence type="ECO:0000256" key="3">
    <source>
        <dbReference type="ARBA" id="ARBA00023326"/>
    </source>
</evidence>
<feature type="domain" description="CBM2" evidence="5">
    <location>
        <begin position="137"/>
        <end position="245"/>
    </location>
</feature>
<dbReference type="PROSITE" id="PS50853">
    <property type="entry name" value="FN3"/>
    <property type="match status" value="1"/>
</dbReference>
<sequence>MPPSPSPSLLWPCYDPRTLPPSTPPLTPPTAPGAPTVVQTANNYVTLRWGAASDPDGLACYQVYEDRNGTQAKVATFGPDVTQGTFTVSWPPTGTPSRIATLYVVAVDRWGADSPPSPTVQATIYNDLPPSPTPSPTPTYLDACHVSYHTYNWFGGMTAYVTISNTGSIPITWWRLTFAFPDSRQRLTNGWEAEWSQSGQMVNAAPLAYNRNIAPGGAVTLGFNGTNGGVDPAPTVFQLNGLICR</sequence>
<comment type="caution">
    <text evidence="6">The sequence shown here is derived from an EMBL/GenBank/DDBJ whole genome shotgun (WGS) entry which is preliminary data.</text>
</comment>
<dbReference type="SUPFAM" id="SSF49384">
    <property type="entry name" value="Carbohydrate-binding domain"/>
    <property type="match status" value="1"/>
</dbReference>
<organism evidence="6 7">
    <name type="scientific">Sphaerisporangium melleum</name>
    <dbReference type="NCBI Taxonomy" id="321316"/>
    <lineage>
        <taxon>Bacteria</taxon>
        <taxon>Bacillati</taxon>
        <taxon>Actinomycetota</taxon>
        <taxon>Actinomycetes</taxon>
        <taxon>Streptosporangiales</taxon>
        <taxon>Streptosporangiaceae</taxon>
        <taxon>Sphaerisporangium</taxon>
    </lineage>
</organism>
<name>A0A917R5H9_9ACTN</name>
<evidence type="ECO:0000256" key="2">
    <source>
        <dbReference type="ARBA" id="ARBA00023295"/>
    </source>
</evidence>
<dbReference type="PROSITE" id="PS51173">
    <property type="entry name" value="CBM2"/>
    <property type="match status" value="1"/>
</dbReference>
<dbReference type="Pfam" id="PF00553">
    <property type="entry name" value="CBM_2"/>
    <property type="match status" value="1"/>
</dbReference>
<dbReference type="SUPFAM" id="SSF49265">
    <property type="entry name" value="Fibronectin type III"/>
    <property type="match status" value="1"/>
</dbReference>